<comment type="caution">
    <text evidence="1">The sequence shown here is derived from an EMBL/GenBank/DDBJ whole genome shotgun (WGS) entry which is preliminary data.</text>
</comment>
<proteinExistence type="predicted"/>
<keyword evidence="2" id="KW-1185">Reference proteome</keyword>
<reference evidence="1" key="1">
    <citation type="submission" date="2023-06" db="EMBL/GenBank/DDBJ databases">
        <title>Draft genome sequence of Nocardioides sp. SOB72.</title>
        <authorList>
            <person name="Zhang G."/>
        </authorList>
    </citation>
    <scope>NUCLEOTIDE SEQUENCE</scope>
    <source>
        <strain evidence="1">SOB72</strain>
    </source>
</reference>
<dbReference type="Proteomes" id="UP001168537">
    <property type="component" value="Unassembled WGS sequence"/>
</dbReference>
<protein>
    <submittedName>
        <fullName evidence="1">Uncharacterized protein</fullName>
    </submittedName>
</protein>
<dbReference type="EMBL" id="JAUHJR010000002">
    <property type="protein sequence ID" value="MDN4161105.1"/>
    <property type="molecule type" value="Genomic_DNA"/>
</dbReference>
<accession>A0ABT8ESJ6</accession>
<gene>
    <name evidence="1" type="ORF">QWY29_07020</name>
</gene>
<evidence type="ECO:0000313" key="1">
    <source>
        <dbReference type="EMBL" id="MDN4161105.1"/>
    </source>
</evidence>
<name>A0ABT8ESJ6_9ACTN</name>
<dbReference type="RefSeq" id="WP_300959986.1">
    <property type="nucleotide sequence ID" value="NZ_JAUHJR010000002.1"/>
</dbReference>
<sequence length="200" mass="21911">MPEDVDAVVTELLERRSPQTATRRPDGGLHRLSRLDEGVYAIDHGDDDHAFLLSVERVPRLRWKPQGPVPIGPVDGIMATCTGVTVDNFVHIRLTAAPSAERDRLTRDHQDAFEQWASTPKGTRGDPPTEPAERLLRVQMSVSDDLGTTYEIRMGQCGGTGTEWDASQSFRPRPPGDATELRVELQVLSGPAVVLSVPLG</sequence>
<organism evidence="1 2">
    <name type="scientific">Nocardioides abyssi</name>
    <dbReference type="NCBI Taxonomy" id="3058370"/>
    <lineage>
        <taxon>Bacteria</taxon>
        <taxon>Bacillati</taxon>
        <taxon>Actinomycetota</taxon>
        <taxon>Actinomycetes</taxon>
        <taxon>Propionibacteriales</taxon>
        <taxon>Nocardioidaceae</taxon>
        <taxon>Nocardioides</taxon>
    </lineage>
</organism>
<evidence type="ECO:0000313" key="2">
    <source>
        <dbReference type="Proteomes" id="UP001168537"/>
    </source>
</evidence>